<dbReference type="Proteomes" id="UP000516407">
    <property type="component" value="Segment"/>
</dbReference>
<keyword evidence="2" id="KW-1185">Reference proteome</keyword>
<protein>
    <submittedName>
        <fullName evidence="1">Uncharacterized protein</fullName>
    </submittedName>
</protein>
<sequence length="97" mass="10657">MTEHDHDHNECLDAPAFELTISRDGVLRCVSEGAHPRITAAMLRRVADSLDEAATQRGLPELPPISSEVLEVNDPDEAEAKIAEYRASNPRNKAPLN</sequence>
<dbReference type="EMBL" id="MT498055">
    <property type="protein sequence ID" value="QKY79803.1"/>
    <property type="molecule type" value="Genomic_DNA"/>
</dbReference>
<evidence type="ECO:0000313" key="1">
    <source>
        <dbReference type="EMBL" id="QKY79803.1"/>
    </source>
</evidence>
<gene>
    <name evidence="1" type="primary">37</name>
    <name evidence="1" type="ORF">SEA_BUMBLE_37</name>
</gene>
<proteinExistence type="predicted"/>
<name>A0A7G3VC81_9CAUD</name>
<accession>A0A7G3VC81</accession>
<evidence type="ECO:0000313" key="2">
    <source>
        <dbReference type="Proteomes" id="UP000516407"/>
    </source>
</evidence>
<organism evidence="1 2">
    <name type="scientific">Arthrobacter phage Bumble</name>
    <dbReference type="NCBI Taxonomy" id="2743904"/>
    <lineage>
        <taxon>Viruses</taxon>
        <taxon>Duplodnaviria</taxon>
        <taxon>Heunggongvirae</taxon>
        <taxon>Uroviricota</taxon>
        <taxon>Caudoviricetes</taxon>
        <taxon>Berryhillviridae</taxon>
        <taxon>Altadenavirus</taxon>
        <taxon>Altadenavirus bumble</taxon>
    </lineage>
</organism>
<reference evidence="1 2" key="1">
    <citation type="submission" date="2020-05" db="EMBL/GenBank/DDBJ databases">
        <authorList>
            <person name="Bohanan V.A."/>
            <person name="Brazelton B.R."/>
            <person name="Coffey L.M."/>
            <person name="Donovan A.R."/>
            <person name="Gales A.C."/>
            <person name="Glasscock A.J."/>
            <person name="Grill M."/>
            <person name="Harper M.C."/>
            <person name="Hollowell C.E."/>
            <person name="Liu T.Y."/>
            <person name="Mansour C."/>
            <person name="McDowell A.D."/>
            <person name="Miller T.E."/>
            <person name="Nash A.G."/>
            <person name="Seo J."/>
            <person name="Sherman Z.A."/>
            <person name="Albert R.M."/>
            <person name="Ayala A."/>
            <person name="Monti D.L."/>
            <person name="Garlena R.A."/>
            <person name="Russell D.A."/>
            <person name="Pope W.H."/>
            <person name="Jacobs-Sera D."/>
            <person name="Hatfull G.F."/>
        </authorList>
    </citation>
    <scope>NUCLEOTIDE SEQUENCE [LARGE SCALE GENOMIC DNA]</scope>
</reference>